<feature type="domain" description="Coenzyme F420 hydrogenase/dehydrogenase beta subunit C-terminal" evidence="3">
    <location>
        <begin position="208"/>
        <end position="377"/>
    </location>
</feature>
<dbReference type="EMBL" id="SWAV01000005">
    <property type="protein sequence ID" value="TKA90179.1"/>
    <property type="molecule type" value="Genomic_DNA"/>
</dbReference>
<comment type="caution">
    <text evidence="4">The sequence shown here is derived from an EMBL/GenBank/DDBJ whole genome shotgun (WGS) entry which is preliminary data.</text>
</comment>
<evidence type="ECO:0000313" key="4">
    <source>
        <dbReference type="EMBL" id="TKA90179.1"/>
    </source>
</evidence>
<dbReference type="InterPro" id="IPR007516">
    <property type="entry name" value="Co_F420_Hydgase/DH_bsu_N"/>
</dbReference>
<dbReference type="AlphaFoldDB" id="A0A4U0YI92"/>
<evidence type="ECO:0000259" key="2">
    <source>
        <dbReference type="Pfam" id="PF04422"/>
    </source>
</evidence>
<feature type="signal peptide" evidence="1">
    <location>
        <begin position="1"/>
        <end position="19"/>
    </location>
</feature>
<feature type="domain" description="Coenzyme F420 hydrogenase/dehydrogenase beta subunit N-terminal" evidence="2">
    <location>
        <begin position="127"/>
        <end position="200"/>
    </location>
</feature>
<dbReference type="Pfam" id="PF04422">
    <property type="entry name" value="FrhB_FdhB_N"/>
    <property type="match status" value="1"/>
</dbReference>
<dbReference type="Proteomes" id="UP000305198">
    <property type="component" value="Unassembled WGS sequence"/>
</dbReference>
<dbReference type="PANTHER" id="PTHR31332:SF0">
    <property type="entry name" value="7-HYDROXYMETHYL CHLOROPHYLL A REDUCTASE, CHLOROPLASTIC"/>
    <property type="match status" value="1"/>
</dbReference>
<evidence type="ECO:0000313" key="5">
    <source>
        <dbReference type="Proteomes" id="UP000305198"/>
    </source>
</evidence>
<sequence>MTCASIYIASCLPSAGWPAAISIAPNKTSSTRRNCPVPTIEQVVQRDICVGCGACQFVTRGEIQVRRNTLGYYSADLSHARPRSLATASRVCPFSNESRNEDDIAAAVFPAELKNDPRTGKYLSIAAARTTDDDYLRGSSSGGLTSWILIKLLESGHIDGVIHVGQGGDGLFSYRISRSRQELTARRKSIYYSTSFNTALQSIHGDGQRYALVGVPCFIKSARLLCMEDPVLASQLAYFIGLVCGHLKSAAFAELLAWQCGISPDELTAVDFRVKQPGQDPGRYSFGARAGKDTSEWTTRPTSQLLGGNWGHGMFQLNACNYCDDIFAETADLVLGDAWLPQYRSDWRGTNLLLCRNALIQQLIDDGAATGELFIQSLSVAQAASSQAGNFRHRHEGLALRLADDQNAGHWVPNKRVTPDHNVVGNRRRELIRRRRELSRASHELFAEAREQGSLALFIDRITPLVQRYEKYNAASLPRRLLGLAKRRIQLILS</sequence>
<evidence type="ECO:0000256" key="1">
    <source>
        <dbReference type="SAM" id="SignalP"/>
    </source>
</evidence>
<dbReference type="InterPro" id="IPR045220">
    <property type="entry name" value="FRHB/FDHB/HCAR-like"/>
</dbReference>
<gene>
    <name evidence="4" type="ORF">FA869_13705</name>
</gene>
<dbReference type="Pfam" id="PF04432">
    <property type="entry name" value="FrhB_FdhB_C"/>
    <property type="match status" value="1"/>
</dbReference>
<evidence type="ECO:0008006" key="6">
    <source>
        <dbReference type="Google" id="ProtNLM"/>
    </source>
</evidence>
<dbReference type="InterPro" id="IPR007525">
    <property type="entry name" value="FrhB_FdhB_C"/>
</dbReference>
<keyword evidence="1" id="KW-0732">Signal</keyword>
<feature type="chain" id="PRO_5020405258" description="Coenzyme F420 hydrogenase" evidence="1">
    <location>
        <begin position="20"/>
        <end position="494"/>
    </location>
</feature>
<proteinExistence type="predicted"/>
<accession>A0A4U0YI92</accession>
<reference evidence="4 5" key="1">
    <citation type="submission" date="2019-04" db="EMBL/GenBank/DDBJ databases">
        <title>Crypto-aerobic microbial life in anoxic (sulfidic) marine sediments.</title>
        <authorList>
            <person name="Bhattacharya S."/>
            <person name="Roy C."/>
            <person name="Mondal N."/>
            <person name="Sarkar J."/>
            <person name="Mandal S."/>
            <person name="Rameez M.J."/>
            <person name="Ghosh W."/>
        </authorList>
    </citation>
    <scope>NUCLEOTIDE SEQUENCE [LARGE SCALE GENOMIC DNA]</scope>
    <source>
        <strain evidence="4 5">SBBB</strain>
    </source>
</reference>
<dbReference type="PANTHER" id="PTHR31332">
    <property type="entry name" value="7-HYDROXYMETHYL CHLOROPHYLL A REDUCTASE, CHLOROPLASTIC"/>
    <property type="match status" value="1"/>
</dbReference>
<organism evidence="4 5">
    <name type="scientific">Halopseudomonas bauzanensis</name>
    <dbReference type="NCBI Taxonomy" id="653930"/>
    <lineage>
        <taxon>Bacteria</taxon>
        <taxon>Pseudomonadati</taxon>
        <taxon>Pseudomonadota</taxon>
        <taxon>Gammaproteobacteria</taxon>
        <taxon>Pseudomonadales</taxon>
        <taxon>Pseudomonadaceae</taxon>
        <taxon>Halopseudomonas</taxon>
    </lineage>
</organism>
<name>A0A4U0YI92_9GAMM</name>
<dbReference type="GO" id="GO:0052592">
    <property type="term" value="F:oxidoreductase activity, acting on CH or CH2 groups, with an iron-sulfur protein as acceptor"/>
    <property type="evidence" value="ECO:0007669"/>
    <property type="project" value="TreeGrafter"/>
</dbReference>
<evidence type="ECO:0000259" key="3">
    <source>
        <dbReference type="Pfam" id="PF04432"/>
    </source>
</evidence>
<protein>
    <recommendedName>
        <fullName evidence="6">Coenzyme F420 hydrogenase</fullName>
    </recommendedName>
</protein>